<dbReference type="InterPro" id="IPR000160">
    <property type="entry name" value="GGDEF_dom"/>
</dbReference>
<reference evidence="2" key="1">
    <citation type="journal article" date="2020" name="mSystems">
        <title>Genome- and Community-Level Interaction Insights into Carbon Utilization and Element Cycling Functions of Hydrothermarchaeota in Hydrothermal Sediment.</title>
        <authorList>
            <person name="Zhou Z."/>
            <person name="Liu Y."/>
            <person name="Xu W."/>
            <person name="Pan J."/>
            <person name="Luo Z.H."/>
            <person name="Li M."/>
        </authorList>
    </citation>
    <scope>NUCLEOTIDE SEQUENCE [LARGE SCALE GENOMIC DNA]</scope>
    <source>
        <strain evidence="2">SpSt-1135</strain>
    </source>
</reference>
<dbReference type="PROSITE" id="PS50887">
    <property type="entry name" value="GGDEF"/>
    <property type="match status" value="1"/>
</dbReference>
<dbReference type="SUPFAM" id="SSF55073">
    <property type="entry name" value="Nucleotide cyclase"/>
    <property type="match status" value="1"/>
</dbReference>
<dbReference type="Gene3D" id="3.30.70.270">
    <property type="match status" value="1"/>
</dbReference>
<dbReference type="Proteomes" id="UP000886400">
    <property type="component" value="Unassembled WGS sequence"/>
</dbReference>
<name>A0A7C6A753_DESAE</name>
<organism evidence="2">
    <name type="scientific">Desulfurella acetivorans</name>
    <dbReference type="NCBI Taxonomy" id="33002"/>
    <lineage>
        <taxon>Bacteria</taxon>
        <taxon>Pseudomonadati</taxon>
        <taxon>Campylobacterota</taxon>
        <taxon>Desulfurellia</taxon>
        <taxon>Desulfurellales</taxon>
        <taxon>Desulfurellaceae</taxon>
        <taxon>Desulfurella</taxon>
    </lineage>
</organism>
<accession>A0A7C6A753</accession>
<dbReference type="EMBL" id="DRZX01000201">
    <property type="protein sequence ID" value="HHS49020.1"/>
    <property type="molecule type" value="Genomic_DNA"/>
</dbReference>
<dbReference type="AlphaFoldDB" id="A0A7C6A753"/>
<dbReference type="NCBIfam" id="TIGR00254">
    <property type="entry name" value="GGDEF"/>
    <property type="match status" value="1"/>
</dbReference>
<feature type="domain" description="GGDEF" evidence="1">
    <location>
        <begin position="1"/>
        <end position="61"/>
    </location>
</feature>
<dbReference type="InterPro" id="IPR052163">
    <property type="entry name" value="DGC-Regulatory_Protein"/>
</dbReference>
<dbReference type="PANTHER" id="PTHR46663">
    <property type="entry name" value="DIGUANYLATE CYCLASE DGCT-RELATED"/>
    <property type="match status" value="1"/>
</dbReference>
<protein>
    <submittedName>
        <fullName evidence="2">Diguanylate cyclase</fullName>
    </submittedName>
</protein>
<evidence type="ECO:0000313" key="2">
    <source>
        <dbReference type="EMBL" id="HHS49020.1"/>
    </source>
</evidence>
<comment type="caution">
    <text evidence="2">The sequence shown here is derived from an EMBL/GenBank/DDBJ whole genome shotgun (WGS) entry which is preliminary data.</text>
</comment>
<dbReference type="Pfam" id="PF00990">
    <property type="entry name" value="GGDEF"/>
    <property type="match status" value="1"/>
</dbReference>
<evidence type="ECO:0000259" key="1">
    <source>
        <dbReference type="PROSITE" id="PS50887"/>
    </source>
</evidence>
<dbReference type="InterPro" id="IPR043128">
    <property type="entry name" value="Rev_trsase/Diguanyl_cyclase"/>
</dbReference>
<dbReference type="PANTHER" id="PTHR46663:SF2">
    <property type="entry name" value="GGDEF DOMAIN-CONTAINING PROTEIN"/>
    <property type="match status" value="1"/>
</dbReference>
<dbReference type="InterPro" id="IPR029787">
    <property type="entry name" value="Nucleotide_cyclase"/>
</dbReference>
<sequence length="61" mass="7178">RDRVLKEVSKTLKLILRKQDTLARLGGDEFAVLTDSFNSKKDLEKFSQRIIRHINNFLFTN</sequence>
<feature type="non-terminal residue" evidence="2">
    <location>
        <position position="1"/>
    </location>
</feature>
<proteinExistence type="predicted"/>
<gene>
    <name evidence="2" type="ORF">ENM99_04080</name>
</gene>